<proteinExistence type="predicted"/>
<dbReference type="SUPFAM" id="SSF53474">
    <property type="entry name" value="alpha/beta-Hydrolases"/>
    <property type="match status" value="2"/>
</dbReference>
<feature type="region of interest" description="Disordered" evidence="3">
    <location>
        <begin position="320"/>
        <end position="343"/>
    </location>
</feature>
<sequence length="391" mass="40693">MTNPFTRGMARATDLTRAGKLDEATALIQSLLMPNATPEHPTTTGDDTAIEGTFTRLDDADPAPPKEPPASSTARTATGKARKGLGDTLRGLAAGGMPLRDAWASTAVALPDGAQFLSLTHSGPQGSRDYRLYVPATKPEGPMPLIVMLHGCTQTPEDFAIGTGMNALAEEVGCLVAWPAQPSGANAQKCWNWFRPEDQGRDRGEPALIAGIVRDILREHPADDARVYAAGLSAGGAAAAILGAVYPEIFAAVGVHSGLPVGSARDMPSAFAAMRSGAIGGGRYVAVPTIVFHGSADTTVHPGNGDAVLAQALRDKTGLTRGLVSGTSGGGRSFRQTRHDDAEGRSVAELWEIEGAGHAWSGGQSGGSYTDPKGPEASREMLRFFLQHHLS</sequence>
<evidence type="ECO:0000313" key="5">
    <source>
        <dbReference type="Proteomes" id="UP000645462"/>
    </source>
</evidence>
<accession>A0ABQ1KY22</accession>
<dbReference type="Gene3D" id="3.40.50.1820">
    <property type="entry name" value="alpha/beta hydrolase"/>
    <property type="match status" value="1"/>
</dbReference>
<reference evidence="5" key="1">
    <citation type="journal article" date="2019" name="Int. J. Syst. Evol. Microbiol.">
        <title>The Global Catalogue of Microorganisms (GCM) 10K type strain sequencing project: providing services to taxonomists for standard genome sequencing and annotation.</title>
        <authorList>
            <consortium name="The Broad Institute Genomics Platform"/>
            <consortium name="The Broad Institute Genome Sequencing Center for Infectious Disease"/>
            <person name="Wu L."/>
            <person name="Ma J."/>
        </authorList>
    </citation>
    <scope>NUCLEOTIDE SEQUENCE [LARGE SCALE GENOMIC DNA]</scope>
    <source>
        <strain evidence="5">CGMCC 1.12478</strain>
    </source>
</reference>
<dbReference type="EMBL" id="BMFC01000008">
    <property type="protein sequence ID" value="GGC11528.1"/>
    <property type="molecule type" value="Genomic_DNA"/>
</dbReference>
<dbReference type="PANTHER" id="PTHR43037">
    <property type="entry name" value="UNNAMED PRODUCT-RELATED"/>
    <property type="match status" value="1"/>
</dbReference>
<dbReference type="RefSeq" id="WP_188482874.1">
    <property type="nucleotide sequence ID" value="NZ_BMFC01000008.1"/>
</dbReference>
<evidence type="ECO:0000256" key="1">
    <source>
        <dbReference type="ARBA" id="ARBA00022729"/>
    </source>
</evidence>
<organism evidence="4 5">
    <name type="scientific">Marivita lacus</name>
    <dbReference type="NCBI Taxonomy" id="1323742"/>
    <lineage>
        <taxon>Bacteria</taxon>
        <taxon>Pseudomonadati</taxon>
        <taxon>Pseudomonadota</taxon>
        <taxon>Alphaproteobacteria</taxon>
        <taxon>Rhodobacterales</taxon>
        <taxon>Roseobacteraceae</taxon>
        <taxon>Marivita</taxon>
    </lineage>
</organism>
<feature type="region of interest" description="Disordered" evidence="3">
    <location>
        <begin position="55"/>
        <end position="89"/>
    </location>
</feature>
<keyword evidence="2" id="KW-0378">Hydrolase</keyword>
<dbReference type="InterPro" id="IPR029058">
    <property type="entry name" value="AB_hydrolase_fold"/>
</dbReference>
<evidence type="ECO:0000313" key="4">
    <source>
        <dbReference type="EMBL" id="GGC11528.1"/>
    </source>
</evidence>
<dbReference type="Proteomes" id="UP000645462">
    <property type="component" value="Unassembled WGS sequence"/>
</dbReference>
<dbReference type="Pfam" id="PF10503">
    <property type="entry name" value="Esterase_PHB"/>
    <property type="match status" value="1"/>
</dbReference>
<dbReference type="NCBIfam" id="TIGR01840">
    <property type="entry name" value="esterase_phb"/>
    <property type="match status" value="1"/>
</dbReference>
<protein>
    <submittedName>
        <fullName evidence="4">Esterase</fullName>
    </submittedName>
</protein>
<keyword evidence="1" id="KW-0732">Signal</keyword>
<dbReference type="InterPro" id="IPR050955">
    <property type="entry name" value="Plant_Biomass_Hydrol_Est"/>
</dbReference>
<comment type="caution">
    <text evidence="4">The sequence shown here is derived from an EMBL/GenBank/DDBJ whole genome shotgun (WGS) entry which is preliminary data.</text>
</comment>
<keyword evidence="5" id="KW-1185">Reference proteome</keyword>
<gene>
    <name evidence="4" type="ORF">GCM10011363_30170</name>
</gene>
<name>A0ABQ1KY22_9RHOB</name>
<dbReference type="PANTHER" id="PTHR43037:SF1">
    <property type="entry name" value="BLL1128 PROTEIN"/>
    <property type="match status" value="1"/>
</dbReference>
<evidence type="ECO:0000256" key="3">
    <source>
        <dbReference type="SAM" id="MobiDB-lite"/>
    </source>
</evidence>
<evidence type="ECO:0000256" key="2">
    <source>
        <dbReference type="ARBA" id="ARBA00022801"/>
    </source>
</evidence>
<dbReference type="InterPro" id="IPR010126">
    <property type="entry name" value="Esterase_phb"/>
</dbReference>